<reference evidence="3" key="2">
    <citation type="submission" date="2021-04" db="EMBL/GenBank/DDBJ databases">
        <authorList>
            <person name="Podell S."/>
        </authorList>
    </citation>
    <scope>NUCLEOTIDE SEQUENCE</scope>
    <source>
        <strain evidence="3">Hildebrandi</strain>
    </source>
</reference>
<evidence type="ECO:0000313" key="3">
    <source>
        <dbReference type="EMBL" id="KAG7357105.1"/>
    </source>
</evidence>
<dbReference type="EMBL" id="JAGRRH010000015">
    <property type="protein sequence ID" value="KAG7357105.1"/>
    <property type="molecule type" value="Genomic_DNA"/>
</dbReference>
<evidence type="ECO:0000313" key="4">
    <source>
        <dbReference type="Proteomes" id="UP000693970"/>
    </source>
</evidence>
<organism evidence="3 4">
    <name type="scientific">Nitzschia inconspicua</name>
    <dbReference type="NCBI Taxonomy" id="303405"/>
    <lineage>
        <taxon>Eukaryota</taxon>
        <taxon>Sar</taxon>
        <taxon>Stramenopiles</taxon>
        <taxon>Ochrophyta</taxon>
        <taxon>Bacillariophyta</taxon>
        <taxon>Bacillariophyceae</taxon>
        <taxon>Bacillariophycidae</taxon>
        <taxon>Bacillariales</taxon>
        <taxon>Bacillariaceae</taxon>
        <taxon>Nitzschia</taxon>
    </lineage>
</organism>
<feature type="region of interest" description="Disordered" evidence="1">
    <location>
        <begin position="1"/>
        <end position="144"/>
    </location>
</feature>
<feature type="region of interest" description="Disordered" evidence="1">
    <location>
        <begin position="397"/>
        <end position="459"/>
    </location>
</feature>
<feature type="compositionally biased region" description="Low complexity" evidence="1">
    <location>
        <begin position="37"/>
        <end position="48"/>
    </location>
</feature>
<dbReference type="PANTHER" id="PTHR47422">
    <property type="entry name" value="DNAJ HEAT SHOCK N-TERMINAL DOMAIN-CONTAINING PROTEIN"/>
    <property type="match status" value="1"/>
</dbReference>
<gene>
    <name evidence="3" type="ORF">IV203_001793</name>
</gene>
<feature type="domain" description="DUF3752" evidence="2">
    <location>
        <begin position="520"/>
        <end position="613"/>
    </location>
</feature>
<dbReference type="OrthoDB" id="201104at2759"/>
<feature type="compositionally biased region" description="Basic residues" evidence="1">
    <location>
        <begin position="114"/>
        <end position="128"/>
    </location>
</feature>
<accession>A0A9K3L8X1</accession>
<dbReference type="InterPro" id="IPR022226">
    <property type="entry name" value="DUF3752"/>
</dbReference>
<feature type="compositionally biased region" description="Basic and acidic residues" evidence="1">
    <location>
        <begin position="575"/>
        <end position="588"/>
    </location>
</feature>
<evidence type="ECO:0000256" key="1">
    <source>
        <dbReference type="SAM" id="MobiDB-lite"/>
    </source>
</evidence>
<sequence>MKEDNNNEQRRKRRRNEDDVDNEEKNGPEDDNDDVDGFLSDSSSSVSSVEERQRYRDKKHKKRKKHDKKRKKEKKKKKSKKHKKKRKRHGDNDDDDEDTDDGSSDSYSEEDRRDRRKRRRRKERKKSRRDSGGDDAAVDGTLLSSPIPPAVAALHTLLHTKPEFASELPIILIRLAGGTTFDLRQVTDPSISKGLQTLFAKLEPYGVQRDDTTGMWMFRPPPGAVRRDELVLLRVIRSLLNDAGLTMTDIVQYESQERTEPQQPPPQQQRLEENTLKPPAMKSAEQPIKQQTFQLLSKYQSQDSELAPQLMELCRMIAEGESVSLDGLPDENLKEALESLFDACGLEKSEMENDEDSSDEDKQEGNEDSPLMGYGLPEHVDDNIQVQLATIMAACREGPPKRRPVGPVRQPMTEQEEREVNALYATKSSAEKTDDDGEEEDDGPLLPGEARKGHGPALPPDVIRAQAEYRELQLKATVAGVDIPIQGGREEWMVVPGKYDFLSNIKSGQPMKSRGFQNKKSRDDEKAAAPIHPAIQAEMDAIMQAHQYARGQSLMDQHRAMKQKEKDAAAASSGRSDEWKWNRDKDLDAGRRVDKDALGMILGGAADNLKTKFHGGFNR</sequence>
<dbReference type="Proteomes" id="UP000693970">
    <property type="component" value="Unassembled WGS sequence"/>
</dbReference>
<comment type="caution">
    <text evidence="3">The sequence shown here is derived from an EMBL/GenBank/DDBJ whole genome shotgun (WGS) entry which is preliminary data.</text>
</comment>
<name>A0A9K3L8X1_9STRA</name>
<proteinExistence type="predicted"/>
<feature type="compositionally biased region" description="Acidic residues" evidence="1">
    <location>
        <begin position="433"/>
        <end position="443"/>
    </location>
</feature>
<feature type="compositionally biased region" description="Basic residues" evidence="1">
    <location>
        <begin position="55"/>
        <end position="89"/>
    </location>
</feature>
<feature type="region of interest" description="Disordered" evidence="1">
    <location>
        <begin position="567"/>
        <end position="588"/>
    </location>
</feature>
<feature type="compositionally biased region" description="Acidic residues" evidence="1">
    <location>
        <begin position="352"/>
        <end position="362"/>
    </location>
</feature>
<keyword evidence="4" id="KW-1185">Reference proteome</keyword>
<feature type="compositionally biased region" description="Acidic residues" evidence="1">
    <location>
        <begin position="92"/>
        <end position="103"/>
    </location>
</feature>
<feature type="region of interest" description="Disordered" evidence="1">
    <location>
        <begin position="349"/>
        <end position="376"/>
    </location>
</feature>
<dbReference type="AlphaFoldDB" id="A0A9K3L8X1"/>
<reference evidence="3" key="1">
    <citation type="journal article" date="2021" name="Sci. Rep.">
        <title>Diploid genomic architecture of Nitzschia inconspicua, an elite biomass production diatom.</title>
        <authorList>
            <person name="Oliver A."/>
            <person name="Podell S."/>
            <person name="Pinowska A."/>
            <person name="Traller J.C."/>
            <person name="Smith S.R."/>
            <person name="McClure R."/>
            <person name="Beliaev A."/>
            <person name="Bohutskyi P."/>
            <person name="Hill E.A."/>
            <person name="Rabines A."/>
            <person name="Zheng H."/>
            <person name="Allen L.Z."/>
            <person name="Kuo A."/>
            <person name="Grigoriev I.V."/>
            <person name="Allen A.E."/>
            <person name="Hazlebeck D."/>
            <person name="Allen E.E."/>
        </authorList>
    </citation>
    <scope>NUCLEOTIDE SEQUENCE</scope>
    <source>
        <strain evidence="3">Hildebrandi</strain>
    </source>
</reference>
<protein>
    <submittedName>
        <fullName evidence="3">DUF3752 domain containing protein</fullName>
    </submittedName>
</protein>
<dbReference type="Pfam" id="PF12572">
    <property type="entry name" value="DUF3752"/>
    <property type="match status" value="1"/>
</dbReference>
<evidence type="ECO:0000259" key="2">
    <source>
        <dbReference type="Pfam" id="PF12572"/>
    </source>
</evidence>
<dbReference type="PANTHER" id="PTHR47422:SF1">
    <property type="entry name" value="DNAJ HEAT SHOCK N-TERMINAL DOMAIN-CONTAINING PROTEIN"/>
    <property type="match status" value="1"/>
</dbReference>